<evidence type="ECO:0000256" key="5">
    <source>
        <dbReference type="ARBA" id="ARBA00022679"/>
    </source>
</evidence>
<reference evidence="11" key="2">
    <citation type="journal article" date="2016" name="Genome Announc.">
        <title>Draft Genome Sequences of Two Novel Amoeba-Resistant Intranuclear Bacteria, 'Candidatus Berkiella cookevillensis' and 'Candidatus Berkiella aquae'.</title>
        <authorList>
            <person name="Mehari Y.T."/>
            <person name="Arivett B.A."/>
            <person name="Farone A.L."/>
            <person name="Gunderson J.H."/>
            <person name="Farone M.B."/>
        </authorList>
    </citation>
    <scope>NUCLEOTIDE SEQUENCE</scope>
    <source>
        <strain evidence="11">HT99</strain>
    </source>
</reference>
<keyword evidence="4 9" id="KW-0686">Riboflavin biosynthesis</keyword>
<feature type="binding site" evidence="9">
    <location>
        <position position="130"/>
    </location>
    <ligand>
        <name>(2S)-2-hydroxy-3-oxobutyl phosphate</name>
        <dbReference type="ChEBI" id="CHEBI:58830"/>
    </ligand>
</feature>
<dbReference type="EMBL" id="LKAJ01000003">
    <property type="protein sequence ID" value="KRG21978.1"/>
    <property type="molecule type" value="Genomic_DNA"/>
</dbReference>
<dbReference type="PATRIC" id="fig|1590043.3.peg.1184"/>
<feature type="binding site" evidence="9">
    <location>
        <position position="116"/>
    </location>
    <ligand>
        <name>5-amino-6-(D-ribitylamino)uracil</name>
        <dbReference type="ChEBI" id="CHEBI:15934"/>
    </ligand>
</feature>
<evidence type="ECO:0000256" key="3">
    <source>
        <dbReference type="ARBA" id="ARBA00012664"/>
    </source>
</evidence>
<dbReference type="InterPro" id="IPR034964">
    <property type="entry name" value="LS"/>
</dbReference>
<dbReference type="NCBIfam" id="NF000812">
    <property type="entry name" value="PRK00061.1-4"/>
    <property type="match status" value="1"/>
</dbReference>
<dbReference type="EMBL" id="LKAJ02000001">
    <property type="protein sequence ID" value="MCS5710333.1"/>
    <property type="molecule type" value="Genomic_DNA"/>
</dbReference>
<dbReference type="Pfam" id="PF00885">
    <property type="entry name" value="DMRL_synthase"/>
    <property type="match status" value="1"/>
</dbReference>
<sequence>MTTSREIVGDLMTPKGNIAIVASRFNDFMVDKLIDGAKDALLRHGVKEENIDLIKVPGGYEIPLAAQAAAKTGRYSGIITLGVVIRGDTAHFDYVAGGCAQGVMQAQLKTDIPMTLGVLTTENMEQAIARSGSTAGNKGFEAATALIEMMNLLRKIHD</sequence>
<organism evidence="10">
    <name type="scientific">Candidatus Berkiella aquae</name>
    <dbReference type="NCBI Taxonomy" id="295108"/>
    <lineage>
        <taxon>Bacteria</taxon>
        <taxon>Pseudomonadati</taxon>
        <taxon>Pseudomonadota</taxon>
        <taxon>Gammaproteobacteria</taxon>
        <taxon>Candidatus Berkiellales</taxon>
        <taxon>Candidatus Berkiellaceae</taxon>
        <taxon>Candidatus Berkiella</taxon>
    </lineage>
</organism>
<accession>A0A0Q9YWS9</accession>
<dbReference type="Gene3D" id="3.40.50.960">
    <property type="entry name" value="Lumazine/riboflavin synthase"/>
    <property type="match status" value="1"/>
</dbReference>
<dbReference type="HAMAP" id="MF_00178">
    <property type="entry name" value="Lumazine_synth"/>
    <property type="match status" value="1"/>
</dbReference>
<feature type="binding site" evidence="9">
    <location>
        <begin position="88"/>
        <end position="89"/>
    </location>
    <ligand>
        <name>(2S)-2-hydroxy-3-oxobutyl phosphate</name>
        <dbReference type="ChEBI" id="CHEBI:58830"/>
    </ligand>
</feature>
<dbReference type="CDD" id="cd09209">
    <property type="entry name" value="Lumazine_synthase-I"/>
    <property type="match status" value="1"/>
</dbReference>
<comment type="subunit">
    <text evidence="9">Forms an icosahedral capsid composed of 60 subunits, arranged as a dodecamer of pentamers.</text>
</comment>
<keyword evidence="5 9" id="KW-0808">Transferase</keyword>
<dbReference type="GO" id="GO:0009231">
    <property type="term" value="P:riboflavin biosynthetic process"/>
    <property type="evidence" value="ECO:0007669"/>
    <property type="project" value="UniProtKB-UniRule"/>
</dbReference>
<evidence type="ECO:0000256" key="8">
    <source>
        <dbReference type="ARBA" id="ARBA00072606"/>
    </source>
</evidence>
<keyword evidence="12" id="KW-1185">Reference proteome</keyword>
<dbReference type="GO" id="GO:0005829">
    <property type="term" value="C:cytosol"/>
    <property type="evidence" value="ECO:0007669"/>
    <property type="project" value="TreeGrafter"/>
</dbReference>
<evidence type="ECO:0000256" key="6">
    <source>
        <dbReference type="ARBA" id="ARBA00048785"/>
    </source>
</evidence>
<reference evidence="11" key="3">
    <citation type="submission" date="2021-06" db="EMBL/GenBank/DDBJ databases">
        <title>Genomic Description and Analysis of Intracellular Bacteria, Candidatus Berkiella cookevillensis and Candidatus Berkiella aquae.</title>
        <authorList>
            <person name="Kidane D.T."/>
            <person name="Mehari Y.T."/>
            <person name="Rice F.C."/>
            <person name="Arivett B.A."/>
            <person name="Farone A.L."/>
            <person name="Berk S.G."/>
            <person name="Farone M.B."/>
        </authorList>
    </citation>
    <scope>NUCLEOTIDE SEQUENCE</scope>
    <source>
        <strain evidence="11">HT99</strain>
    </source>
</reference>
<dbReference type="PANTHER" id="PTHR21058">
    <property type="entry name" value="6,7-DIMETHYL-8-RIBITYLLUMAZINE SYNTHASE DMRL SYNTHASE LUMAZINE SYNTHASE"/>
    <property type="match status" value="1"/>
</dbReference>
<comment type="caution">
    <text evidence="10">The sequence shown here is derived from an EMBL/GenBank/DDBJ whole genome shotgun (WGS) entry which is preliminary data.</text>
</comment>
<evidence type="ECO:0000256" key="2">
    <source>
        <dbReference type="ARBA" id="ARBA00007424"/>
    </source>
</evidence>
<dbReference type="PANTHER" id="PTHR21058:SF0">
    <property type="entry name" value="6,7-DIMETHYL-8-RIBITYLLUMAZINE SYNTHASE"/>
    <property type="match status" value="1"/>
</dbReference>
<dbReference type="FunFam" id="3.40.50.960:FF:000001">
    <property type="entry name" value="6,7-dimethyl-8-ribityllumazine synthase"/>
    <property type="match status" value="1"/>
</dbReference>
<comment type="pathway">
    <text evidence="1 9">Cofactor biosynthesis; riboflavin biosynthesis; riboflavin from 2-hydroxy-3-oxobutyl phosphate and 5-amino-6-(D-ribitylamino)uracil: step 1/2.</text>
</comment>
<feature type="binding site" evidence="9">
    <location>
        <position position="25"/>
    </location>
    <ligand>
        <name>5-amino-6-(D-ribitylamino)uracil</name>
        <dbReference type="ChEBI" id="CHEBI:15934"/>
    </ligand>
</feature>
<dbReference type="UniPathway" id="UPA00275">
    <property type="reaction ID" value="UER00404"/>
</dbReference>
<evidence type="ECO:0000256" key="7">
    <source>
        <dbReference type="ARBA" id="ARBA00058151"/>
    </source>
</evidence>
<dbReference type="Proteomes" id="UP000051497">
    <property type="component" value="Unassembled WGS sequence"/>
</dbReference>
<comment type="catalytic activity">
    <reaction evidence="6 9">
        <text>(2S)-2-hydroxy-3-oxobutyl phosphate + 5-amino-6-(D-ribitylamino)uracil = 6,7-dimethyl-8-(1-D-ribityl)lumazine + phosphate + 2 H2O + H(+)</text>
        <dbReference type="Rhea" id="RHEA:26152"/>
        <dbReference type="ChEBI" id="CHEBI:15377"/>
        <dbReference type="ChEBI" id="CHEBI:15378"/>
        <dbReference type="ChEBI" id="CHEBI:15934"/>
        <dbReference type="ChEBI" id="CHEBI:43474"/>
        <dbReference type="ChEBI" id="CHEBI:58201"/>
        <dbReference type="ChEBI" id="CHEBI:58830"/>
        <dbReference type="EC" id="2.5.1.78"/>
    </reaction>
</comment>
<dbReference type="GO" id="GO:0009349">
    <property type="term" value="C:riboflavin synthase complex"/>
    <property type="evidence" value="ECO:0007669"/>
    <property type="project" value="UniProtKB-UniRule"/>
</dbReference>
<dbReference type="EC" id="2.5.1.78" evidence="3 9"/>
<reference evidence="10" key="1">
    <citation type="submission" date="2015-09" db="EMBL/GenBank/DDBJ databases">
        <title>Draft Genome Sequences of Two Novel Amoeba-resistant Intranuclear Bacteria, Candidatus Berkiella cookevillensis and Candidatus Berkiella aquae.</title>
        <authorList>
            <person name="Mehari Y.T."/>
            <person name="Arivett B.A."/>
            <person name="Farone A.L."/>
            <person name="Gunderson J.H."/>
            <person name="Farone M.B."/>
        </authorList>
    </citation>
    <scope>NUCLEOTIDE SEQUENCE [LARGE SCALE GENOMIC DNA]</scope>
    <source>
        <strain evidence="10">HT99</strain>
    </source>
</reference>
<evidence type="ECO:0000313" key="11">
    <source>
        <dbReference type="EMBL" id="MCS5710333.1"/>
    </source>
</evidence>
<feature type="binding site" evidence="9">
    <location>
        <begin position="83"/>
        <end position="85"/>
    </location>
    <ligand>
        <name>5-amino-6-(D-ribitylamino)uracil</name>
        <dbReference type="ChEBI" id="CHEBI:15934"/>
    </ligand>
</feature>
<dbReference type="GO" id="GO:0000906">
    <property type="term" value="F:6,7-dimethyl-8-ribityllumazine synthase activity"/>
    <property type="evidence" value="ECO:0007669"/>
    <property type="project" value="UniProtKB-UniRule"/>
</dbReference>
<evidence type="ECO:0000313" key="10">
    <source>
        <dbReference type="EMBL" id="KRG21978.1"/>
    </source>
</evidence>
<dbReference type="NCBIfam" id="TIGR00114">
    <property type="entry name" value="lumazine-synth"/>
    <property type="match status" value="1"/>
</dbReference>
<dbReference type="InterPro" id="IPR036467">
    <property type="entry name" value="LS/RS_sf"/>
</dbReference>
<dbReference type="RefSeq" id="WP_075065789.1">
    <property type="nucleotide sequence ID" value="NZ_LKAJ02000001.1"/>
</dbReference>
<protein>
    <recommendedName>
        <fullName evidence="8 9">6,7-dimethyl-8-ribityllumazine synthase</fullName>
        <shortName evidence="9">DMRL synthase</shortName>
        <shortName evidence="9">LS</shortName>
        <shortName evidence="9">Lumazine synthase</shortName>
        <ecNumber evidence="3 9">2.5.1.78</ecNumber>
    </recommendedName>
</protein>
<dbReference type="SUPFAM" id="SSF52121">
    <property type="entry name" value="Lumazine synthase"/>
    <property type="match status" value="1"/>
</dbReference>
<evidence type="ECO:0000256" key="4">
    <source>
        <dbReference type="ARBA" id="ARBA00022619"/>
    </source>
</evidence>
<evidence type="ECO:0000313" key="12">
    <source>
        <dbReference type="Proteomes" id="UP000051497"/>
    </source>
</evidence>
<proteinExistence type="inferred from homology"/>
<name>A0A0Q9YWS9_9GAMM</name>
<dbReference type="OrthoDB" id="9809709at2"/>
<dbReference type="AlphaFoldDB" id="A0A0Q9YWS9"/>
<gene>
    <name evidence="9 10" type="primary">ribH</name>
    <name evidence="11" type="synonym">ribE</name>
    <name evidence="11" type="ORF">HT99x_002745</name>
    <name evidence="10" type="ORF">HT99x_01172</name>
</gene>
<comment type="similarity">
    <text evidence="2 9">Belongs to the DMRL synthase family.</text>
</comment>
<feature type="active site" description="Proton donor" evidence="9">
    <location>
        <position position="91"/>
    </location>
</feature>
<dbReference type="STRING" id="295108.HT99x_01172"/>
<dbReference type="InterPro" id="IPR002180">
    <property type="entry name" value="LS/RS"/>
</dbReference>
<evidence type="ECO:0000256" key="1">
    <source>
        <dbReference type="ARBA" id="ARBA00004917"/>
    </source>
</evidence>
<feature type="binding site" evidence="9">
    <location>
        <begin position="59"/>
        <end position="61"/>
    </location>
    <ligand>
        <name>5-amino-6-(D-ribitylamino)uracil</name>
        <dbReference type="ChEBI" id="CHEBI:15934"/>
    </ligand>
</feature>
<comment type="function">
    <text evidence="7 9">Catalyzes the formation of 6,7-dimethyl-8-ribityllumazine by condensation of 5-amino-6-(D-ribitylamino)uracil with 3,4-dihydroxy-2-butanone 4-phosphate. This is the penultimate step in the biosynthesis of riboflavin.</text>
</comment>
<evidence type="ECO:0000256" key="9">
    <source>
        <dbReference type="HAMAP-Rule" id="MF_00178"/>
    </source>
</evidence>